<dbReference type="InterPro" id="IPR008581">
    <property type="entry name" value="DUF863_pln"/>
</dbReference>
<dbReference type="Proteomes" id="UP000825935">
    <property type="component" value="Chromosome 21"/>
</dbReference>
<keyword evidence="3" id="KW-1185">Reference proteome</keyword>
<sequence length="1115" mass="123822">MVLHITSRVLTCSISYLEELIAFIIPCFKQLDRMGANVQCEKNSLTLLSDKRTGRLSKNRTDGAFSVPLFFEMSHSPISSDANYRSIKEPNDICKPNDIEALKQTMLLQESMFKEQLYELHRLYQVQMKLMEETKKNRLVRHLHSESSTLNSSSHYTQGLCELKEQDRIWGTSESCKPNASKRLSFLSSQINSKDFNKDRHHTDRLENDSFQKSQRPMIDLEQPAEQYMDTEIQYDKLTPRNPFLQSTGNAQLQRATFMDPQHALQQERTMNMSMQENCSINFKGAPNSCKWRSNGHSFMHDYSMQIESPFPPVALVSPKNCKVEDVKNSSSQKKSITSLFGVPLKQETDDRKLCGPITENCLDLKKRASKFQSCDTHKISAEQASNMPHWLLKGSNSSSKKLSSVHPVHQRQQQLLPFSLQSQGEEVSFFENRALSLCATHETMAVENSGFLLGTHQGKILSDSGPGSSAGKGPGLTQPCSLNSGTQLVLPSSRFEGLQGVSTVADMPLTMITKGFPVSQVDVAPASFISKVIISGSPNDVCSVQRAAVAGHLQVSAVENQNQRLSNEFLPNSMSSRLNIFSDDQTQVDSSLQSIQAVNLQYVGLEVLPETPNHLMTRSSGLDLRIGFDLNASETLEQKKGAEIAVFNSHATLKSVRNNFDLNERSSEGMDVDNHSIPTAWKYESELFSRSSLGMSKGEIAASTECWESLLDMSRSKSISEEITASTVLQSQQTGSLSVRAKEGRVNLEEDQVTVNGSSIVAGRSSDGSLPISCESRNTPAIFKAKTRDDSNHNEACESIAVRHVSQEILDEAAAAAMIGMQQGMLQGMVMCADVYQGDKDEDTWGEKSTSRDDLSSIGCNKVNNDIDEIKTVEAADVLVVLSFISASELIEDCTKDDQRDLEQLADLIPQDALSRRDVVIAGLTEEKGSSGGSIVVEDCPEGYVFNLESIGTKKKVLDSFELSVLNLKPVDPDSEKLCKQPIDRSNIAEECSPPNQRRRSSRRGRVGKDFQKDMLPSIASLSRQEITEDLQIIEGLVKSTTEAVERCPFSSKEDLPWSLPALSSAKPSGKFKNIKPCKSGKQHDEHLRVCSWGESTRRRRMQRQRRMCLPPGI</sequence>
<dbReference type="PANTHER" id="PTHR33167:SF4">
    <property type="entry name" value="TRANSCRIPTION FACTOR, PUTATIVE (DUF863)-RELATED"/>
    <property type="match status" value="1"/>
</dbReference>
<dbReference type="OMA" id="ADENHEG"/>
<organism evidence="2 3">
    <name type="scientific">Ceratopteris richardii</name>
    <name type="common">Triangle waterfern</name>
    <dbReference type="NCBI Taxonomy" id="49495"/>
    <lineage>
        <taxon>Eukaryota</taxon>
        <taxon>Viridiplantae</taxon>
        <taxon>Streptophyta</taxon>
        <taxon>Embryophyta</taxon>
        <taxon>Tracheophyta</taxon>
        <taxon>Polypodiopsida</taxon>
        <taxon>Polypodiidae</taxon>
        <taxon>Polypodiales</taxon>
        <taxon>Pteridineae</taxon>
        <taxon>Pteridaceae</taxon>
        <taxon>Parkerioideae</taxon>
        <taxon>Ceratopteris</taxon>
    </lineage>
</organism>
<gene>
    <name evidence="2" type="ORF">KP509_21G057600</name>
</gene>
<dbReference type="AlphaFoldDB" id="A0A8T2SCB9"/>
<dbReference type="PANTHER" id="PTHR33167">
    <property type="entry name" value="TRANSCRIPTION FACTOR, PUTATIVE (DUF863)-RELATED"/>
    <property type="match status" value="1"/>
</dbReference>
<evidence type="ECO:0000256" key="1">
    <source>
        <dbReference type="SAM" id="MobiDB-lite"/>
    </source>
</evidence>
<reference evidence="2" key="1">
    <citation type="submission" date="2021-08" db="EMBL/GenBank/DDBJ databases">
        <title>WGS assembly of Ceratopteris richardii.</title>
        <authorList>
            <person name="Marchant D.B."/>
            <person name="Chen G."/>
            <person name="Jenkins J."/>
            <person name="Shu S."/>
            <person name="Leebens-Mack J."/>
            <person name="Grimwood J."/>
            <person name="Schmutz J."/>
            <person name="Soltis P."/>
            <person name="Soltis D."/>
            <person name="Chen Z.-H."/>
        </authorList>
    </citation>
    <scope>NUCLEOTIDE SEQUENCE</scope>
    <source>
        <strain evidence="2">Whitten #5841</strain>
        <tissue evidence="2">Leaf</tissue>
    </source>
</reference>
<feature type="compositionally biased region" description="Basic residues" evidence="1">
    <location>
        <begin position="998"/>
        <end position="1007"/>
    </location>
</feature>
<accession>A0A8T2SCB9</accession>
<proteinExistence type="predicted"/>
<feature type="region of interest" description="Disordered" evidence="1">
    <location>
        <begin position="987"/>
        <end position="1011"/>
    </location>
</feature>
<dbReference type="Pfam" id="PF05904">
    <property type="entry name" value="DUF863"/>
    <property type="match status" value="1"/>
</dbReference>
<name>A0A8T2SCB9_CERRI</name>
<protein>
    <submittedName>
        <fullName evidence="2">Uncharacterized protein</fullName>
    </submittedName>
</protein>
<evidence type="ECO:0000313" key="2">
    <source>
        <dbReference type="EMBL" id="KAH7315616.1"/>
    </source>
</evidence>
<comment type="caution">
    <text evidence="2">The sequence shown here is derived from an EMBL/GenBank/DDBJ whole genome shotgun (WGS) entry which is preliminary data.</text>
</comment>
<dbReference type="EMBL" id="CM035426">
    <property type="protein sequence ID" value="KAH7315616.1"/>
    <property type="molecule type" value="Genomic_DNA"/>
</dbReference>
<dbReference type="OrthoDB" id="1928288at2759"/>
<evidence type="ECO:0000313" key="3">
    <source>
        <dbReference type="Proteomes" id="UP000825935"/>
    </source>
</evidence>